<dbReference type="Pfam" id="PF13374">
    <property type="entry name" value="TPR_10"/>
    <property type="match status" value="1"/>
</dbReference>
<dbReference type="CDD" id="cd15831">
    <property type="entry name" value="BTAD"/>
    <property type="match status" value="1"/>
</dbReference>
<dbReference type="PRINTS" id="PR00364">
    <property type="entry name" value="DISEASERSIST"/>
</dbReference>
<dbReference type="SUPFAM" id="SSF52540">
    <property type="entry name" value="P-loop containing nucleoside triphosphate hydrolases"/>
    <property type="match status" value="1"/>
</dbReference>
<feature type="domain" description="OmpR/PhoB-type" evidence="6">
    <location>
        <begin position="16"/>
        <end position="90"/>
    </location>
</feature>
<dbReference type="InterPro" id="IPR036388">
    <property type="entry name" value="WH-like_DNA-bd_sf"/>
</dbReference>
<evidence type="ECO:0000313" key="8">
    <source>
        <dbReference type="EMBL" id="GAA2240041.1"/>
    </source>
</evidence>
<dbReference type="SMART" id="SM00862">
    <property type="entry name" value="Trans_reg_C"/>
    <property type="match status" value="1"/>
</dbReference>
<dbReference type="InterPro" id="IPR005158">
    <property type="entry name" value="BTAD"/>
</dbReference>
<dbReference type="InterPro" id="IPR027417">
    <property type="entry name" value="P-loop_NTPase"/>
</dbReference>
<dbReference type="Proteomes" id="UP001501474">
    <property type="component" value="Unassembled WGS sequence"/>
</dbReference>
<dbReference type="SMART" id="SM00028">
    <property type="entry name" value="TPR"/>
    <property type="match status" value="5"/>
</dbReference>
<comment type="similarity">
    <text evidence="1">Belongs to the AfsR/DnrI/RedD regulatory family.</text>
</comment>
<protein>
    <submittedName>
        <fullName evidence="8">Transcriptional regulator AfsR</fullName>
    </submittedName>
</protein>
<dbReference type="InterPro" id="IPR051677">
    <property type="entry name" value="AfsR-DnrI-RedD_regulator"/>
</dbReference>
<dbReference type="InterPro" id="IPR011990">
    <property type="entry name" value="TPR-like_helical_dom_sf"/>
</dbReference>
<dbReference type="InterPro" id="IPR001867">
    <property type="entry name" value="OmpR/PhoB-type_DNA-bd"/>
</dbReference>
<dbReference type="SUPFAM" id="SSF48452">
    <property type="entry name" value="TPR-like"/>
    <property type="match status" value="3"/>
</dbReference>
<dbReference type="PANTHER" id="PTHR35807:SF1">
    <property type="entry name" value="TRANSCRIPTIONAL REGULATOR REDD"/>
    <property type="match status" value="1"/>
</dbReference>
<dbReference type="PANTHER" id="PTHR35807">
    <property type="entry name" value="TRANSCRIPTIONAL REGULATOR REDD-RELATED"/>
    <property type="match status" value="1"/>
</dbReference>
<evidence type="ECO:0000256" key="2">
    <source>
        <dbReference type="ARBA" id="ARBA00023012"/>
    </source>
</evidence>
<dbReference type="RefSeq" id="WP_268838702.1">
    <property type="nucleotide sequence ID" value="NZ_BAAART010000082.1"/>
</dbReference>
<keyword evidence="5" id="KW-0804">Transcription</keyword>
<evidence type="ECO:0000256" key="3">
    <source>
        <dbReference type="ARBA" id="ARBA00023015"/>
    </source>
</evidence>
<dbReference type="Pfam" id="PF03704">
    <property type="entry name" value="BTAD"/>
    <property type="match status" value="1"/>
</dbReference>
<name>A0ABN3DRJ1_9ACTN</name>
<dbReference type="Gene3D" id="1.10.10.10">
    <property type="entry name" value="Winged helix-like DNA-binding domain superfamily/Winged helix DNA-binding domain"/>
    <property type="match status" value="2"/>
</dbReference>
<sequence length="1010" mass="109433">MLRFNVLGGLEAWSDGTRLHIGGTIHERVLLSLLLEPGRTVPVSWLVQAAWNDDPPMTATHQVRKAVADLRSRIPDGSTVIVTDGQGYRAVLEGAELDLAEFGDRTGEADRAVAEGRPSDAVAALQGALALWRGRMSGLGSDALEAAAARLEERRVTAAEQVFELCLRAGHAGGLVADLRDLAAQHPFRESLHAQLMLALYRSGRKAEALDEYRKMRELLVEELGIDPGPQLSGLYGAILREAPELSVPGEAVTDVKEPAAEVADAPGPAFSPCTLPYDLSDFTGRQDELRTLLDCMTAGQESRGHSPVVAIDGMGGSGKTCLAVRAAHRVAAAYPDGQLHIDLRAFTPGESPMTPAAALDSLLGVLGVPSDRIPGDLEGRRALWRSLLAGRRMLLVLDNAVDTSQVYPLLPGSPGCLVLITGRTRLMDLDGAKWISIGPMAPENGAQLIEEVLGASRAGAEPEAVQDLVRWCGGLPLALRIAAARLRNRPRWTVRYLVERLCDETRRLQELSAGERSVAATLQLSYQAMDEEHRTSLRLLGLYGDAGIDVYTGAALLATDVYGAEQILERLLDVHLLQQSHIAVYRFHDLVRDFARSLSSPATEHDDASAVERLLGYYWKATEAACDVLFPGRTRSPAVIPPYAGEVPAFTTAEEAGDWFGRERASLVAAVELADRQGLDAYTVWLTRNVVFWLNSAGRFEEFKQLSRLAVATARRSSDLAALGSCLSSLGVACWRLGHLEEGIRSAEEGRDVAARLGDRRTESHSESMIGLLLTVQGRHPEALSHLERALGLERELGLARAEAESLSNLSTLLMQWGRYEEAAAAARQALEIHRSLDYRDNHVMALTDLAFAYTGQGRYEEADEQLRLARARCDASSPPGDVALTLALSAEVLECLGRSAEAPPLAEEALRFAALSGSPTRQAKVENLVGRLYRRRGEFERAMALHAHAHELAVAMRYRTEEAHALYGMAEAAAAFGDAKTAAGHTAEAEELLRSMDSAEHAAWCLTE</sequence>
<keyword evidence="4" id="KW-0238">DNA-binding</keyword>
<reference evidence="8 9" key="1">
    <citation type="journal article" date="2019" name="Int. J. Syst. Evol. Microbiol.">
        <title>The Global Catalogue of Microorganisms (GCM) 10K type strain sequencing project: providing services to taxonomists for standard genome sequencing and annotation.</title>
        <authorList>
            <consortium name="The Broad Institute Genomics Platform"/>
            <consortium name="The Broad Institute Genome Sequencing Center for Infectious Disease"/>
            <person name="Wu L."/>
            <person name="Ma J."/>
        </authorList>
    </citation>
    <scope>NUCLEOTIDE SEQUENCE [LARGE SCALE GENOMIC DNA]</scope>
    <source>
        <strain evidence="8 9">JCM 3053</strain>
    </source>
</reference>
<dbReference type="EMBL" id="BAAART010000082">
    <property type="protein sequence ID" value="GAA2240041.1"/>
    <property type="molecule type" value="Genomic_DNA"/>
</dbReference>
<dbReference type="SUPFAM" id="SSF46894">
    <property type="entry name" value="C-terminal effector domain of the bipartite response regulators"/>
    <property type="match status" value="1"/>
</dbReference>
<proteinExistence type="inferred from homology"/>
<evidence type="ECO:0000259" key="6">
    <source>
        <dbReference type="SMART" id="SM00862"/>
    </source>
</evidence>
<dbReference type="InterPro" id="IPR016032">
    <property type="entry name" value="Sig_transdc_resp-reg_C-effctor"/>
</dbReference>
<gene>
    <name evidence="8" type="primary">afsR_2</name>
    <name evidence="8" type="ORF">GCM10010104_39280</name>
</gene>
<organism evidence="8 9">
    <name type="scientific">Streptomyces indiaensis</name>
    <dbReference type="NCBI Taxonomy" id="284033"/>
    <lineage>
        <taxon>Bacteria</taxon>
        <taxon>Bacillati</taxon>
        <taxon>Actinomycetota</taxon>
        <taxon>Actinomycetes</taxon>
        <taxon>Kitasatosporales</taxon>
        <taxon>Streptomycetaceae</taxon>
        <taxon>Streptomyces</taxon>
    </lineage>
</organism>
<evidence type="ECO:0000256" key="5">
    <source>
        <dbReference type="ARBA" id="ARBA00023163"/>
    </source>
</evidence>
<evidence type="ECO:0000313" key="9">
    <source>
        <dbReference type="Proteomes" id="UP001501474"/>
    </source>
</evidence>
<dbReference type="Gene3D" id="1.25.40.10">
    <property type="entry name" value="Tetratricopeptide repeat domain"/>
    <property type="match status" value="3"/>
</dbReference>
<evidence type="ECO:0000259" key="7">
    <source>
        <dbReference type="SMART" id="SM01043"/>
    </source>
</evidence>
<keyword evidence="9" id="KW-1185">Reference proteome</keyword>
<dbReference type="Gene3D" id="3.40.50.300">
    <property type="entry name" value="P-loop containing nucleotide triphosphate hydrolases"/>
    <property type="match status" value="1"/>
</dbReference>
<evidence type="ECO:0000256" key="1">
    <source>
        <dbReference type="ARBA" id="ARBA00005820"/>
    </source>
</evidence>
<dbReference type="InterPro" id="IPR019734">
    <property type="entry name" value="TPR_rpt"/>
</dbReference>
<keyword evidence="2" id="KW-0902">Two-component regulatory system</keyword>
<accession>A0ABN3DRJ1</accession>
<dbReference type="SMART" id="SM01043">
    <property type="entry name" value="BTAD"/>
    <property type="match status" value="1"/>
</dbReference>
<feature type="domain" description="Bacterial transcriptional activator" evidence="7">
    <location>
        <begin position="97"/>
        <end position="240"/>
    </location>
</feature>
<keyword evidence="3" id="KW-0805">Transcription regulation</keyword>
<comment type="caution">
    <text evidence="8">The sequence shown here is derived from an EMBL/GenBank/DDBJ whole genome shotgun (WGS) entry which is preliminary data.</text>
</comment>
<dbReference type="Pfam" id="PF13424">
    <property type="entry name" value="TPR_12"/>
    <property type="match status" value="1"/>
</dbReference>
<evidence type="ECO:0000256" key="4">
    <source>
        <dbReference type="ARBA" id="ARBA00023125"/>
    </source>
</evidence>